<name>A0AAW1IQP5_SAPOF</name>
<dbReference type="CDD" id="cd03784">
    <property type="entry name" value="GT1_Gtf-like"/>
    <property type="match status" value="1"/>
</dbReference>
<dbReference type="GO" id="GO:0080043">
    <property type="term" value="F:quercetin 3-O-glucosyltransferase activity"/>
    <property type="evidence" value="ECO:0007669"/>
    <property type="project" value="TreeGrafter"/>
</dbReference>
<keyword evidence="3" id="KW-0328">Glycosyltransferase</keyword>
<dbReference type="GO" id="GO:0016135">
    <property type="term" value="P:saponin biosynthetic process"/>
    <property type="evidence" value="ECO:0007669"/>
    <property type="project" value="UniProtKB-ARBA"/>
</dbReference>
<dbReference type="Gene3D" id="3.40.50.2000">
    <property type="entry name" value="Glycogen Phosphorylase B"/>
    <property type="match status" value="2"/>
</dbReference>
<dbReference type="Proteomes" id="UP001443914">
    <property type="component" value="Unassembled WGS sequence"/>
</dbReference>
<dbReference type="SUPFAM" id="SSF53756">
    <property type="entry name" value="UDP-Glycosyltransferase/glycogen phosphorylase"/>
    <property type="match status" value="1"/>
</dbReference>
<evidence type="ECO:0000256" key="3">
    <source>
        <dbReference type="RuleBase" id="RU003718"/>
    </source>
</evidence>
<evidence type="ECO:0000313" key="5">
    <source>
        <dbReference type="EMBL" id="KAK9692024.1"/>
    </source>
</evidence>
<evidence type="ECO:0000313" key="6">
    <source>
        <dbReference type="Proteomes" id="UP001443914"/>
    </source>
</evidence>
<dbReference type="AlphaFoldDB" id="A0AAW1IQP5"/>
<proteinExistence type="inferred from homology"/>
<dbReference type="FunFam" id="3.40.50.2000:FF:000040">
    <property type="entry name" value="UDP-glycosyltransferase 76C1"/>
    <property type="match status" value="1"/>
</dbReference>
<protein>
    <recommendedName>
        <fullName evidence="4">Glycosyltransferase</fullName>
        <ecNumber evidence="4">2.4.1.-</ecNumber>
    </recommendedName>
</protein>
<dbReference type="EMBL" id="JBDFQZ010000009">
    <property type="protein sequence ID" value="KAK9692024.1"/>
    <property type="molecule type" value="Genomic_DNA"/>
</dbReference>
<evidence type="ECO:0000256" key="4">
    <source>
        <dbReference type="RuleBase" id="RU362057"/>
    </source>
</evidence>
<reference evidence="5" key="1">
    <citation type="submission" date="2024-03" db="EMBL/GenBank/DDBJ databases">
        <title>WGS assembly of Saponaria officinalis var. Norfolk2.</title>
        <authorList>
            <person name="Jenkins J."/>
            <person name="Shu S."/>
            <person name="Grimwood J."/>
            <person name="Barry K."/>
            <person name="Goodstein D."/>
            <person name="Schmutz J."/>
            <person name="Leebens-Mack J."/>
            <person name="Osbourn A."/>
        </authorList>
    </citation>
    <scope>NUCLEOTIDE SEQUENCE [LARGE SCALE GENOMIC DNA]</scope>
    <source>
        <strain evidence="5">JIC</strain>
    </source>
</reference>
<keyword evidence="2 3" id="KW-0808">Transferase</keyword>
<organism evidence="5 6">
    <name type="scientific">Saponaria officinalis</name>
    <name type="common">Common soapwort</name>
    <name type="synonym">Lychnis saponaria</name>
    <dbReference type="NCBI Taxonomy" id="3572"/>
    <lineage>
        <taxon>Eukaryota</taxon>
        <taxon>Viridiplantae</taxon>
        <taxon>Streptophyta</taxon>
        <taxon>Embryophyta</taxon>
        <taxon>Tracheophyta</taxon>
        <taxon>Spermatophyta</taxon>
        <taxon>Magnoliopsida</taxon>
        <taxon>eudicotyledons</taxon>
        <taxon>Gunneridae</taxon>
        <taxon>Pentapetalae</taxon>
        <taxon>Caryophyllales</taxon>
        <taxon>Caryophyllaceae</taxon>
        <taxon>Caryophylleae</taxon>
        <taxon>Saponaria</taxon>
    </lineage>
</organism>
<evidence type="ECO:0000256" key="2">
    <source>
        <dbReference type="ARBA" id="ARBA00022679"/>
    </source>
</evidence>
<dbReference type="PANTHER" id="PTHR11926:SF1392">
    <property type="entry name" value="GLYCOSYLTRANSFERASE"/>
    <property type="match status" value="1"/>
</dbReference>
<dbReference type="InterPro" id="IPR002213">
    <property type="entry name" value="UDP_glucos_trans"/>
</dbReference>
<dbReference type="PROSITE" id="PS00375">
    <property type="entry name" value="UDPGT"/>
    <property type="match status" value="1"/>
</dbReference>
<dbReference type="GO" id="GO:0080044">
    <property type="term" value="F:quercetin 7-O-glucosyltransferase activity"/>
    <property type="evidence" value="ECO:0007669"/>
    <property type="project" value="TreeGrafter"/>
</dbReference>
<dbReference type="GO" id="GO:0016104">
    <property type="term" value="P:triterpenoid biosynthetic process"/>
    <property type="evidence" value="ECO:0007669"/>
    <property type="project" value="UniProtKB-ARBA"/>
</dbReference>
<dbReference type="Pfam" id="PF00201">
    <property type="entry name" value="UDPGT"/>
    <property type="match status" value="1"/>
</dbReference>
<dbReference type="EC" id="2.4.1.-" evidence="4"/>
<comment type="similarity">
    <text evidence="1 3">Belongs to the UDP-glycosyltransferase family.</text>
</comment>
<dbReference type="PANTHER" id="PTHR11926">
    <property type="entry name" value="GLUCOSYL/GLUCURONOSYL TRANSFERASES"/>
    <property type="match status" value="1"/>
</dbReference>
<gene>
    <name evidence="5" type="ORF">RND81_09G236000</name>
</gene>
<dbReference type="InterPro" id="IPR035595">
    <property type="entry name" value="UDP_glycos_trans_CS"/>
</dbReference>
<comment type="caution">
    <text evidence="5">The sequence shown here is derived from an EMBL/GenBank/DDBJ whole genome shotgun (WGS) entry which is preliminary data.</text>
</comment>
<sequence length="507" mass="56500">MENVEATSTGHVLIFPQPAQGHIKPMLNLAELLCLSNIQVTFLVTTQIHHRLVNYTDTIARFARYTGFGFKVIPDGPPPKLSPNDDHKKLMNDMVQGLAVNAKPVIEELLLHDNNSDTTTRESSRVTCLIADGWYSFAYDVANEAGVPVMLFRCASACCLWAYFCAPRLIDAGQVPFKDEDLDELVQNVPGMDTFLRYRDLPSFCRTKGKLPCLGLKYTYAIEFERTKAAYGLILNTFEDLEGPVLSFLRSECPRVYSIGPIDALLKHRLLQQSATLSNPCSLWEVEDQSCLSWLDQKPPKSVVYVGFGSLAVFKRDQLEEIWEGLVQSNKYFLWVIRPDLITSKDGGFQAPEALLQGTKERGCVVSWAPQEAVLAHSAMGGFLTHSGWNSTLESITAGVPMICLPYFADQQINSRYVGEVWKVGLDMKDIYDRNVVVKMVNDLLDGKKDEIQKSMAQMSDAAKRSVTEGGSSYCNLDSLIQDIKMMSLKGEHSVQGPMDGEALLPN</sequence>
<accession>A0AAW1IQP5</accession>
<keyword evidence="6" id="KW-1185">Reference proteome</keyword>
<evidence type="ECO:0000256" key="1">
    <source>
        <dbReference type="ARBA" id="ARBA00009995"/>
    </source>
</evidence>